<dbReference type="PATRIC" id="fig|1116472.3.peg.685"/>
<dbReference type="EMBL" id="AYLO01000020">
    <property type="protein sequence ID" value="ESS73462.1"/>
    <property type="molecule type" value="Genomic_DNA"/>
</dbReference>
<dbReference type="eggNOG" id="ENOG5031MS9">
    <property type="taxonomic scope" value="Bacteria"/>
</dbReference>
<sequence>MTIPYTHPKKFSLLLSVVLASCTGTRQLAVDYPTAESNDQKSGQSTRTRSFQALPSFHSIDGDDYYVRLISEFDFKGDNVLKNGCDSITPSFNKSDLSSALIFNVSNSILKFKNEAVGYSYQATTGKCNFKFDAKKQNLTPWMRLDSGKETEVDYSVYSSANSDVDVAGLVNKATAASSLLAFTGVGMGVAVLGQFAGQWFNHNQQNQAAPVVPTPSANHSTESHSLPAFVRYTDKDGTLNENLFKVYAVAEGGINILSSDTKPLGELRIYPELTSSLLLKTKANGIPDARDLSLVEIGQSPMKSATGDINLQKLIEQSKHPEKPNLKPDWNNYEDVQSNCRKLKIVMKDLGFNKFDRNAYIFYFLSNNNDWKNYNITAQKIQGNNINVKTLQSYRNKNFDNCLTADDYVAMKAMGLAVNTESDWVQMDDSSQKQEQFFMPLKSIERQLLAVLRNSNKVEMESQIYPLLSTATKGDGTVRLQNHLGDFGLEKLLQPAPMPAQVTTTPVVTPSTATVQSAPPVATAKAPETASPLPTIPGEGLIITAHQLVQVFSGLVFNELSCARIIPEQINKPTGNIGILLFTTKEGSPRSKGGAMEFEFSAGKISRIAFQSPAYRDYEQDVIDHPELGGCRIDSAFLAKLH</sequence>
<organism evidence="1 2">
    <name type="scientific">Methyloglobulus morosus KoM1</name>
    <dbReference type="NCBI Taxonomy" id="1116472"/>
    <lineage>
        <taxon>Bacteria</taxon>
        <taxon>Pseudomonadati</taxon>
        <taxon>Pseudomonadota</taxon>
        <taxon>Gammaproteobacteria</taxon>
        <taxon>Methylococcales</taxon>
        <taxon>Methylococcaceae</taxon>
        <taxon>Methyloglobulus</taxon>
    </lineage>
</organism>
<comment type="caution">
    <text evidence="1">The sequence shown here is derived from an EMBL/GenBank/DDBJ whole genome shotgun (WGS) entry which is preliminary data.</text>
</comment>
<dbReference type="OrthoDB" id="5557205at2"/>
<evidence type="ECO:0000313" key="2">
    <source>
        <dbReference type="Proteomes" id="UP000017842"/>
    </source>
</evidence>
<name>V5C4P2_9GAMM</name>
<accession>V5C4P2</accession>
<reference evidence="1 2" key="1">
    <citation type="journal article" date="2013" name="Genome Announc.">
        <title>Draft Genome Sequence of the Methanotrophic Gammaproteobacterium Methyloglobulus morosus DSM 22980 Strain KoM1.</title>
        <authorList>
            <person name="Poehlein A."/>
            <person name="Deutzmann J.S."/>
            <person name="Daniel R."/>
            <person name="Simeonova D.D."/>
        </authorList>
    </citation>
    <scope>NUCLEOTIDE SEQUENCE [LARGE SCALE GENOMIC DNA]</scope>
    <source>
        <strain evidence="1 2">KoM1</strain>
    </source>
</reference>
<dbReference type="STRING" id="1116472.MGMO_20c00170"/>
<dbReference type="Proteomes" id="UP000017842">
    <property type="component" value="Unassembled WGS sequence"/>
</dbReference>
<protein>
    <submittedName>
        <fullName evidence="1">Uncharacterized protein</fullName>
    </submittedName>
</protein>
<dbReference type="RefSeq" id="WP_023493574.1">
    <property type="nucleotide sequence ID" value="NZ_AYLO01000020.1"/>
</dbReference>
<gene>
    <name evidence="1" type="ORF">MGMO_20c00170</name>
</gene>
<evidence type="ECO:0000313" key="1">
    <source>
        <dbReference type="EMBL" id="ESS73462.1"/>
    </source>
</evidence>
<proteinExistence type="predicted"/>
<keyword evidence="2" id="KW-1185">Reference proteome</keyword>
<dbReference type="AlphaFoldDB" id="V5C4P2"/>